<reference evidence="2 3" key="1">
    <citation type="submission" date="2023-07" db="EMBL/GenBank/DDBJ databases">
        <title>Sorghum-associated microbial communities from plants grown in Nebraska, USA.</title>
        <authorList>
            <person name="Schachtman D."/>
        </authorList>
    </citation>
    <scope>NUCLEOTIDE SEQUENCE [LARGE SCALE GENOMIC DNA]</scope>
    <source>
        <strain evidence="2 3">BE211</strain>
    </source>
</reference>
<dbReference type="RefSeq" id="WP_310261812.1">
    <property type="nucleotide sequence ID" value="NZ_JAVDWA010000009.1"/>
</dbReference>
<name>A0ABU1U531_9BACL</name>
<gene>
    <name evidence="2" type="ORF">J2X07_003596</name>
</gene>
<keyword evidence="3" id="KW-1185">Reference proteome</keyword>
<dbReference type="Proteomes" id="UP001258181">
    <property type="component" value="Unassembled WGS sequence"/>
</dbReference>
<evidence type="ECO:0000313" key="2">
    <source>
        <dbReference type="EMBL" id="MDR7074599.1"/>
    </source>
</evidence>
<feature type="compositionally biased region" description="Basic and acidic residues" evidence="1">
    <location>
        <begin position="1"/>
        <end position="36"/>
    </location>
</feature>
<comment type="caution">
    <text evidence="2">The sequence shown here is derived from an EMBL/GenBank/DDBJ whole genome shotgun (WGS) entry which is preliminary data.</text>
</comment>
<proteinExistence type="predicted"/>
<sequence length="57" mass="6860">MDMEQERKKNEDNSTARAEKEINDFFYSEERRKDDNLNELVNTGLSSIYMDKPEEKK</sequence>
<accession>A0ABU1U531</accession>
<protein>
    <submittedName>
        <fullName evidence="2">Uncharacterized protein</fullName>
    </submittedName>
</protein>
<evidence type="ECO:0000256" key="1">
    <source>
        <dbReference type="SAM" id="MobiDB-lite"/>
    </source>
</evidence>
<evidence type="ECO:0000313" key="3">
    <source>
        <dbReference type="Proteomes" id="UP001258181"/>
    </source>
</evidence>
<organism evidence="2 3">
    <name type="scientific">Fictibacillus barbaricus</name>
    <dbReference type="NCBI Taxonomy" id="182136"/>
    <lineage>
        <taxon>Bacteria</taxon>
        <taxon>Bacillati</taxon>
        <taxon>Bacillota</taxon>
        <taxon>Bacilli</taxon>
        <taxon>Bacillales</taxon>
        <taxon>Fictibacillaceae</taxon>
        <taxon>Fictibacillus</taxon>
    </lineage>
</organism>
<feature type="region of interest" description="Disordered" evidence="1">
    <location>
        <begin position="1"/>
        <end position="38"/>
    </location>
</feature>
<dbReference type="EMBL" id="JAVDWA010000009">
    <property type="protein sequence ID" value="MDR7074599.1"/>
    <property type="molecule type" value="Genomic_DNA"/>
</dbReference>